<comment type="caution">
    <text evidence="11">The sequence shown here is derived from an EMBL/GenBank/DDBJ whole genome shotgun (WGS) entry which is preliminary data.</text>
</comment>
<evidence type="ECO:0000256" key="2">
    <source>
        <dbReference type="ARBA" id="ARBA00005498"/>
    </source>
</evidence>
<keyword evidence="6 9" id="KW-0175">Coiled coil</keyword>
<evidence type="ECO:0000256" key="4">
    <source>
        <dbReference type="ARBA" id="ARBA00022618"/>
    </source>
</evidence>
<evidence type="ECO:0000313" key="12">
    <source>
        <dbReference type="Proteomes" id="UP001473302"/>
    </source>
</evidence>
<comment type="subcellular location">
    <subcellularLocation>
        <location evidence="1">Chromosome</location>
        <location evidence="1">Centromere</location>
    </subcellularLocation>
</comment>
<comment type="similarity">
    <text evidence="2">Belongs to the NUF2 family.</text>
</comment>
<proteinExistence type="inferred from homology"/>
<accession>A0ABP9Z2D3</accession>
<dbReference type="InterPro" id="IPR038275">
    <property type="entry name" value="Nuf2_N_sf"/>
</dbReference>
<evidence type="ECO:0000256" key="5">
    <source>
        <dbReference type="ARBA" id="ARBA00022776"/>
    </source>
</evidence>
<keyword evidence="5" id="KW-0498">Mitosis</keyword>
<keyword evidence="3" id="KW-0158">Chromosome</keyword>
<evidence type="ECO:0000256" key="1">
    <source>
        <dbReference type="ARBA" id="ARBA00004584"/>
    </source>
</evidence>
<organism evidence="11 12">
    <name type="scientific">Mucor flavus</name>
    <dbReference type="NCBI Taxonomy" id="439312"/>
    <lineage>
        <taxon>Eukaryota</taxon>
        <taxon>Fungi</taxon>
        <taxon>Fungi incertae sedis</taxon>
        <taxon>Mucoromycota</taxon>
        <taxon>Mucoromycotina</taxon>
        <taxon>Mucoromycetes</taxon>
        <taxon>Mucorales</taxon>
        <taxon>Mucorineae</taxon>
        <taxon>Mucoraceae</taxon>
        <taxon>Mucor</taxon>
    </lineage>
</organism>
<evidence type="ECO:0000256" key="6">
    <source>
        <dbReference type="ARBA" id="ARBA00023054"/>
    </source>
</evidence>
<evidence type="ECO:0000256" key="3">
    <source>
        <dbReference type="ARBA" id="ARBA00022454"/>
    </source>
</evidence>
<dbReference type="InterPro" id="IPR005549">
    <property type="entry name" value="Kinetochore_Nuf2_N"/>
</dbReference>
<evidence type="ECO:0000256" key="7">
    <source>
        <dbReference type="ARBA" id="ARBA00023306"/>
    </source>
</evidence>
<keyword evidence="8" id="KW-0137">Centromere</keyword>
<name>A0ABP9Z2D3_9FUNG</name>
<feature type="domain" description="Kinetochore protein Nuf2 N-terminal" evidence="10">
    <location>
        <begin position="10"/>
        <end position="144"/>
    </location>
</feature>
<feature type="coiled-coil region" evidence="9">
    <location>
        <begin position="304"/>
        <end position="433"/>
    </location>
</feature>
<evidence type="ECO:0000259" key="10">
    <source>
        <dbReference type="Pfam" id="PF03800"/>
    </source>
</evidence>
<keyword evidence="7" id="KW-0131">Cell cycle</keyword>
<evidence type="ECO:0000256" key="8">
    <source>
        <dbReference type="ARBA" id="ARBA00023328"/>
    </source>
</evidence>
<evidence type="ECO:0000256" key="9">
    <source>
        <dbReference type="SAM" id="Coils"/>
    </source>
</evidence>
<gene>
    <name evidence="11" type="ORF">MFLAVUS_006740</name>
</gene>
<dbReference type="EMBL" id="BAABUK010000016">
    <property type="protein sequence ID" value="GAA5813265.1"/>
    <property type="molecule type" value="Genomic_DNA"/>
</dbReference>
<keyword evidence="12" id="KW-1185">Reference proteome</keyword>
<evidence type="ECO:0000313" key="11">
    <source>
        <dbReference type="EMBL" id="GAA5813265.1"/>
    </source>
</evidence>
<dbReference type="Proteomes" id="UP001473302">
    <property type="component" value="Unassembled WGS sequence"/>
</dbReference>
<protein>
    <recommendedName>
        <fullName evidence="10">Kinetochore protein Nuf2 N-terminal domain-containing protein</fullName>
    </recommendedName>
</protein>
<dbReference type="Pfam" id="PF03800">
    <property type="entry name" value="Nuf2"/>
    <property type="match status" value="1"/>
</dbReference>
<feature type="coiled-coil region" evidence="9">
    <location>
        <begin position="171"/>
        <end position="216"/>
    </location>
</feature>
<reference evidence="11 12" key="1">
    <citation type="submission" date="2024-04" db="EMBL/GenBank/DDBJ databases">
        <title>genome sequences of Mucor flavus KT1a and Helicostylum pulchrum KT1b strains isolated from the surface of a dry-aged beef.</title>
        <authorList>
            <person name="Toyotome T."/>
            <person name="Hosono M."/>
            <person name="Torimaru M."/>
            <person name="Fukuda K."/>
            <person name="Mikami N."/>
        </authorList>
    </citation>
    <scope>NUCLEOTIDE SEQUENCE [LARGE SCALE GENOMIC DNA]</scope>
    <source>
        <strain evidence="11 12">KT1a</strain>
    </source>
</reference>
<keyword evidence="4" id="KW-0132">Cell division</keyword>
<sequence length="436" mass="51650">MEDYKPRLKPVEELVSILQQMNLRVSKRDLYDPSSRRTTIIFESFVAMFCPENYGLIKEAQTEATNRIITSTGSSLDTSSHETLVIFEIFRSFLKTIRFSEIALTDLTNPTSRRIIPIYNAVVHYALHCETSAEEYRPWAEKIEEESILIEEAKKIEEDRRRELNHKIDQNLKDEEERQELESINEKLMIELDDLKEEADTMLSTLEDRKKETRKLKDTLQGSQYVYLENRDNLGDYSQYRDIDLDEGLRECDSLRYRIEDITKKLAQRQSLAHNFTTELTLKKTILQDIKMCTRSLLNIKSKTAEINRQVKRTEAAQRELENVSEEELEKSKMLSEIKMEMTNCQVEMELIEEQAAKSAETRELFHKYTEEKNNELKKIIEENRVKESECKEEMKGYEEEHQKLIYLYNYQMHQVTNKIASIQSNIERLYQQSQN</sequence>
<dbReference type="Gene3D" id="1.10.418.60">
    <property type="entry name" value="Ncd80 complex, Nuf2 subunit"/>
    <property type="match status" value="1"/>
</dbReference>